<accession>A0A4Y7QGB0</accession>
<evidence type="ECO:0000256" key="1">
    <source>
        <dbReference type="SAM" id="MobiDB-lite"/>
    </source>
</evidence>
<dbReference type="VEuPathDB" id="FungiDB:BD410DRAFT_783869"/>
<organism evidence="2 3">
    <name type="scientific">Rickenella mellea</name>
    <dbReference type="NCBI Taxonomy" id="50990"/>
    <lineage>
        <taxon>Eukaryota</taxon>
        <taxon>Fungi</taxon>
        <taxon>Dikarya</taxon>
        <taxon>Basidiomycota</taxon>
        <taxon>Agaricomycotina</taxon>
        <taxon>Agaricomycetes</taxon>
        <taxon>Hymenochaetales</taxon>
        <taxon>Rickenellaceae</taxon>
        <taxon>Rickenella</taxon>
    </lineage>
</organism>
<dbReference type="Proteomes" id="UP000294933">
    <property type="component" value="Unassembled WGS sequence"/>
</dbReference>
<name>A0A4Y7QGB0_9AGAM</name>
<feature type="region of interest" description="Disordered" evidence="1">
    <location>
        <begin position="480"/>
        <end position="530"/>
    </location>
</feature>
<feature type="compositionally biased region" description="Low complexity" evidence="1">
    <location>
        <begin position="521"/>
        <end position="530"/>
    </location>
</feature>
<feature type="compositionally biased region" description="Basic residues" evidence="1">
    <location>
        <begin position="798"/>
        <end position="812"/>
    </location>
</feature>
<feature type="compositionally biased region" description="Polar residues" evidence="1">
    <location>
        <begin position="621"/>
        <end position="635"/>
    </location>
</feature>
<feature type="compositionally biased region" description="Polar residues" evidence="1">
    <location>
        <begin position="579"/>
        <end position="589"/>
    </location>
</feature>
<keyword evidence="3" id="KW-1185">Reference proteome</keyword>
<protein>
    <submittedName>
        <fullName evidence="2">Uncharacterized protein</fullName>
    </submittedName>
</protein>
<feature type="region of interest" description="Disordered" evidence="1">
    <location>
        <begin position="621"/>
        <end position="683"/>
    </location>
</feature>
<sequence length="812" mass="89860">MTTYVDAGVQTSPPPSPSPHFLSSPTLYLSHSRRSSLSSDRRQRSDILGEDALLKLQMRLQNHTLSEKKLYLHSYRMPSTLPCNVHTTTPARIVSVPNAVADNDAHEPKTTPRSVSMPILLPQLAPPAPIEPKSIKEDLHSFSTVISRDRLSIHTPDMPHTPSPPSSPDSVEIIENSVQFPNFFLKTNLDISPEEDGLMTWASSPPRPIPALHGPASLPYARCPSGAEGTVLDEQENVPHLIWGLGDDPASTNIHSRSLSDSMVTAAVLNARHDQGCQRRPSDFDPKINIAPVPQVVKKHAPLSTTIHTFQRTLPPRDTDGFQVWTPSSRAPEAISRPLRQMKAPMPFTVLEQLSRDDHLRSLSTERKLQDFTSRAMNAGILAKPSHANNNCENLCSDVEATANGKGIKRISQLEEAIDFHQQNASRLEQIRCKISGFDQRMSAEFLKPTNASFAPNQLVHNKFPSSSYHPLSRVHSDHNFTSHEPVFQPFTSPPSGSQPYTRNTGLQRQPSSLPTPPNSSSPLWSPNIPSYPHDPPSDWESCIWKEKPSKHYTYTDPLEELSSQLRRFVYDRMSFSNDMKSTKETPPTSLAPPAVISSSAPLSRSSTEVPAIMLRSANLNTWTPTSNPRTPTSASSIGPPPSVPLPPVPTQSPMYRQEMATNERKPHPVPNPPADSFTLSSGSTNDLKIGLARPRSIPLTRLINRRLASVPEEDAIIDQPPPRKPLTMQQSTEPLSRSYSALSNTKLTSSPILTPNAKITKTKNTINKITAEKIDPPATKPKPPSDENQVLTEKTRATRRKRTRGRNRHCD</sequence>
<dbReference type="AlphaFoldDB" id="A0A4Y7QGB0"/>
<dbReference type="OrthoDB" id="2573559at2759"/>
<feature type="compositionally biased region" description="Polar residues" evidence="1">
    <location>
        <begin position="490"/>
        <end position="510"/>
    </location>
</feature>
<proteinExistence type="predicted"/>
<reference evidence="2 3" key="1">
    <citation type="submission" date="2018-06" db="EMBL/GenBank/DDBJ databases">
        <title>A transcriptomic atlas of mushroom development highlights an independent origin of complex multicellularity.</title>
        <authorList>
            <consortium name="DOE Joint Genome Institute"/>
            <person name="Krizsan K."/>
            <person name="Almasi E."/>
            <person name="Merenyi Z."/>
            <person name="Sahu N."/>
            <person name="Viragh M."/>
            <person name="Koszo T."/>
            <person name="Mondo S."/>
            <person name="Kiss B."/>
            <person name="Balint B."/>
            <person name="Kues U."/>
            <person name="Barry K."/>
            <person name="Hegedus J.C."/>
            <person name="Henrissat B."/>
            <person name="Johnson J."/>
            <person name="Lipzen A."/>
            <person name="Ohm R."/>
            <person name="Nagy I."/>
            <person name="Pangilinan J."/>
            <person name="Yan J."/>
            <person name="Xiong Y."/>
            <person name="Grigoriev I.V."/>
            <person name="Hibbett D.S."/>
            <person name="Nagy L.G."/>
        </authorList>
    </citation>
    <scope>NUCLEOTIDE SEQUENCE [LARGE SCALE GENOMIC DNA]</scope>
    <source>
        <strain evidence="2 3">SZMC22713</strain>
    </source>
</reference>
<gene>
    <name evidence="2" type="ORF">BD410DRAFT_783869</name>
</gene>
<feature type="region of interest" description="Disordered" evidence="1">
    <location>
        <begin position="1"/>
        <end position="23"/>
    </location>
</feature>
<feature type="region of interest" description="Disordered" evidence="1">
    <location>
        <begin position="579"/>
        <end position="603"/>
    </location>
</feature>
<feature type="compositionally biased region" description="Pro residues" evidence="1">
    <location>
        <begin position="639"/>
        <end position="651"/>
    </location>
</feature>
<feature type="region of interest" description="Disordered" evidence="1">
    <location>
        <begin position="717"/>
        <end position="736"/>
    </location>
</feature>
<evidence type="ECO:0000313" key="3">
    <source>
        <dbReference type="Proteomes" id="UP000294933"/>
    </source>
</evidence>
<dbReference type="STRING" id="50990.A0A4Y7QGB0"/>
<feature type="region of interest" description="Disordered" evidence="1">
    <location>
        <begin position="768"/>
        <end position="812"/>
    </location>
</feature>
<dbReference type="EMBL" id="ML170162">
    <property type="protein sequence ID" value="TDL25889.1"/>
    <property type="molecule type" value="Genomic_DNA"/>
</dbReference>
<evidence type="ECO:0000313" key="2">
    <source>
        <dbReference type="EMBL" id="TDL25889.1"/>
    </source>
</evidence>